<dbReference type="Proteomes" id="UP000269271">
    <property type="component" value="Unassembled WGS sequence"/>
</dbReference>
<comment type="caution">
    <text evidence="1">The sequence shown here is derived from an EMBL/GenBank/DDBJ whole genome shotgun (WGS) entry which is preliminary data.</text>
</comment>
<gene>
    <name evidence="1" type="ORF">DF037_28765</name>
</gene>
<dbReference type="RefSeq" id="WP_124619280.1">
    <property type="nucleotide sequence ID" value="NZ_QTQX01000022.1"/>
</dbReference>
<accession>A0A3N8QE90</accession>
<dbReference type="EMBL" id="QTQX01000022">
    <property type="protein sequence ID" value="RQT22102.1"/>
    <property type="molecule type" value="Genomic_DNA"/>
</dbReference>
<protein>
    <submittedName>
        <fullName evidence="1">Uncharacterized protein</fullName>
    </submittedName>
</protein>
<name>A0A3N8QE90_9BURK</name>
<evidence type="ECO:0000313" key="2">
    <source>
        <dbReference type="Proteomes" id="UP000269271"/>
    </source>
</evidence>
<dbReference type="AlphaFoldDB" id="A0A3N8QE90"/>
<reference evidence="1 2" key="1">
    <citation type="submission" date="2018-08" db="EMBL/GenBank/DDBJ databases">
        <title>Comparative analysis of Burkholderia isolates from Puerto Rico.</title>
        <authorList>
            <person name="Hall C."/>
            <person name="Sahl J."/>
            <person name="Wagner D."/>
        </authorList>
    </citation>
    <scope>NUCLEOTIDE SEQUENCE [LARGE SCALE GENOMIC DNA]</scope>
    <source>
        <strain evidence="1 2">Bp9001</strain>
    </source>
</reference>
<evidence type="ECO:0000313" key="1">
    <source>
        <dbReference type="EMBL" id="RQT22102.1"/>
    </source>
</evidence>
<sequence length="173" mass="18727">MNRHRASSIERRRAATAIAWPEGTLILTNPDPAAQRTLKRLGIALAAAACLFAITGTDGPLQKWGRSRDYVDMRPAMEAAMRDGNRAAGTWLAVHFNRDYPGLLQTEADAGEPTAMYLVARMRLQKHADSTPTAVHASAGVDPDGESGMQLMRRAAAAGNQDALRYVLTRSAK</sequence>
<organism evidence="1 2">
    <name type="scientific">Burkholderia contaminans</name>
    <dbReference type="NCBI Taxonomy" id="488447"/>
    <lineage>
        <taxon>Bacteria</taxon>
        <taxon>Pseudomonadati</taxon>
        <taxon>Pseudomonadota</taxon>
        <taxon>Betaproteobacteria</taxon>
        <taxon>Burkholderiales</taxon>
        <taxon>Burkholderiaceae</taxon>
        <taxon>Burkholderia</taxon>
        <taxon>Burkholderia cepacia complex</taxon>
    </lineage>
</organism>
<proteinExistence type="predicted"/>